<dbReference type="EMBL" id="MU069446">
    <property type="protein sequence ID" value="KAF5843243.1"/>
    <property type="molecule type" value="Genomic_DNA"/>
</dbReference>
<gene>
    <name evidence="2" type="ORF">DUNSADRAFT_919</name>
</gene>
<reference evidence="2" key="1">
    <citation type="submission" date="2017-08" db="EMBL/GenBank/DDBJ databases">
        <authorList>
            <person name="Polle J.E."/>
            <person name="Barry K."/>
            <person name="Cushman J."/>
            <person name="Schmutz J."/>
            <person name="Tran D."/>
            <person name="Hathwaick L.T."/>
            <person name="Yim W.C."/>
            <person name="Jenkins J."/>
            <person name="Mckie-Krisberg Z.M."/>
            <person name="Prochnik S."/>
            <person name="Lindquist E."/>
            <person name="Dockter R.B."/>
            <person name="Adam C."/>
            <person name="Molina H."/>
            <person name="Bunkerborg J."/>
            <person name="Jin E."/>
            <person name="Buchheim M."/>
            <person name="Magnuson J."/>
        </authorList>
    </citation>
    <scope>NUCLEOTIDE SEQUENCE</scope>
    <source>
        <strain evidence="2">CCAP 19/18</strain>
    </source>
</reference>
<feature type="compositionally biased region" description="Low complexity" evidence="1">
    <location>
        <begin position="112"/>
        <end position="130"/>
    </location>
</feature>
<protein>
    <recommendedName>
        <fullName evidence="4">Encoded protein</fullName>
    </recommendedName>
</protein>
<evidence type="ECO:0000313" key="2">
    <source>
        <dbReference type="EMBL" id="KAF5843243.1"/>
    </source>
</evidence>
<comment type="caution">
    <text evidence="2">The sequence shown here is derived from an EMBL/GenBank/DDBJ whole genome shotgun (WGS) entry which is preliminary data.</text>
</comment>
<feature type="region of interest" description="Disordered" evidence="1">
    <location>
        <begin position="112"/>
        <end position="175"/>
    </location>
</feature>
<proteinExistence type="predicted"/>
<organism evidence="2 3">
    <name type="scientific">Dunaliella salina</name>
    <name type="common">Green alga</name>
    <name type="synonym">Protococcus salinus</name>
    <dbReference type="NCBI Taxonomy" id="3046"/>
    <lineage>
        <taxon>Eukaryota</taxon>
        <taxon>Viridiplantae</taxon>
        <taxon>Chlorophyta</taxon>
        <taxon>core chlorophytes</taxon>
        <taxon>Chlorophyceae</taxon>
        <taxon>CS clade</taxon>
        <taxon>Chlamydomonadales</taxon>
        <taxon>Dunaliellaceae</taxon>
        <taxon>Dunaliella</taxon>
    </lineage>
</organism>
<feature type="region of interest" description="Disordered" evidence="1">
    <location>
        <begin position="1"/>
        <end position="47"/>
    </location>
</feature>
<evidence type="ECO:0008006" key="4">
    <source>
        <dbReference type="Google" id="ProtNLM"/>
    </source>
</evidence>
<keyword evidence="3" id="KW-1185">Reference proteome</keyword>
<name>A0ABQ7H8R0_DUNSA</name>
<accession>A0ABQ7H8R0</accession>
<dbReference type="Proteomes" id="UP000815325">
    <property type="component" value="Unassembled WGS sequence"/>
</dbReference>
<sequence>MPSSVSDSDDSSNGDKCESSGVVPTDDAATSSNLEGEETSSAGEGENPFQQQVAACFQDLRLKSVKHCRAEAPKLITENHAKIRQWFDSMQVQERQQGGQPALPALPKASASLLSSNPQAHNSPNDGGNSSDDDAGAQARRVYPTGPQKDDVAARKALTFVPRRQRKSGGGSADRVFTNNASASDRMPMACAAAGGCLFCACTV</sequence>
<evidence type="ECO:0000256" key="1">
    <source>
        <dbReference type="SAM" id="MobiDB-lite"/>
    </source>
</evidence>
<evidence type="ECO:0000313" key="3">
    <source>
        <dbReference type="Proteomes" id="UP000815325"/>
    </source>
</evidence>